<dbReference type="InterPro" id="IPR016152">
    <property type="entry name" value="PTrfase/Anion_transptr"/>
</dbReference>
<evidence type="ECO:0000313" key="7">
    <source>
        <dbReference type="EMBL" id="QDJ28066.1"/>
    </source>
</evidence>
<dbReference type="SUPFAM" id="SSF55804">
    <property type="entry name" value="Phoshotransferase/anion transport protein"/>
    <property type="match status" value="1"/>
</dbReference>
<name>A0A7L4WCL5_9LACT</name>
<evidence type="ECO:0000256" key="4">
    <source>
        <dbReference type="ARBA" id="ARBA00023163"/>
    </source>
</evidence>
<dbReference type="PROSITE" id="PS51094">
    <property type="entry name" value="PTS_EIIA_TYPE_2"/>
    <property type="match status" value="1"/>
</dbReference>
<dbReference type="KEGG" id="lpaa:BHS01_05765"/>
<dbReference type="Pfam" id="PF00874">
    <property type="entry name" value="PRD"/>
    <property type="match status" value="2"/>
</dbReference>
<protein>
    <submittedName>
        <fullName evidence="7">PTS fructose transporter subunit IIA</fullName>
    </submittedName>
</protein>
<evidence type="ECO:0000259" key="5">
    <source>
        <dbReference type="PROSITE" id="PS51094"/>
    </source>
</evidence>
<evidence type="ECO:0000256" key="1">
    <source>
        <dbReference type="ARBA" id="ARBA00022737"/>
    </source>
</evidence>
<sequence>MLSKKEKDLCNYLKKISDWVTSAELAVFCSCTTRTIRNRVAKLNQSHPSLILSSRLGYRFNENKKYQNNGEVDRVSRIFLALLKQPKKGVDFYDLADSLFISESTLKQDIQRLKSNLLNDPIQIVFEGNYVKLTGTERAKRGYLISLLYDESDLQEKLKQTIQDMIGYLSLYKLNGLVQEVLSAHHIQLNQYVLDNISLHLAISMERIKQGHTLMSCPKPEILKRKSTFKIAEEIADRLTQEYEIYFSEIELVQLSLLFIGMANETQTPITNESFTCFVDPEIIQALEKVLAEVERTYLVDLHDTAFFNQLAIHLQSLYHRSRYDTFTRNNSLMDLKSAYPLTYDLAVYIASLIQEQLSIKINDDEIAFIALHIGAYLENERYDKNRMSLYLFVNDYHDIGKKMREKLMSYFGKRVTVDVIEKSDLAPLSSELLITTDQAIASAYEHVVKVQPFLRAKDLKKIAQAIDTLSMTRKNSHICHLIDTLIPADLYFGQVASKDLTPVMIRKRLYQRMQQADYVDQMFLCEVEKREKMSPTSFPSGIAVPHAVARVAFKSGVSIMTLRHAIIWENYPVKLVACIAINQADARVFNRFFEQFIMLVSDDMNAKKLSSCSSHADFISTLKAMVMAGD</sequence>
<dbReference type="Pfam" id="PF00359">
    <property type="entry name" value="PTS_EIIA_2"/>
    <property type="match status" value="1"/>
</dbReference>
<reference evidence="7 8" key="1">
    <citation type="submission" date="2016-09" db="EMBL/GenBank/DDBJ databases">
        <title>Lactic acid bacteria from MAP meat Genome sequencing and assembly.</title>
        <authorList>
            <person name="Behr J."/>
            <person name="Hilgarth M."/>
            <person name="Vogel R.F."/>
        </authorList>
    </citation>
    <scope>NUCLEOTIDE SEQUENCE [LARGE SCALE GENOMIC DNA]</scope>
    <source>
        <strain evidence="7 8">TMW21615</strain>
    </source>
</reference>
<dbReference type="InterPro" id="IPR002178">
    <property type="entry name" value="PTS_EIIA_type-2_dom"/>
</dbReference>
<dbReference type="SUPFAM" id="SSF63520">
    <property type="entry name" value="PTS-regulatory domain, PRD"/>
    <property type="match status" value="2"/>
</dbReference>
<dbReference type="PROSITE" id="PS51372">
    <property type="entry name" value="PRD_2"/>
    <property type="match status" value="2"/>
</dbReference>
<dbReference type="AlphaFoldDB" id="A0A7L4WCL5"/>
<dbReference type="PANTHER" id="PTHR30185:SF12">
    <property type="entry name" value="TRANSCRIPTIONAL REGULATOR MANR"/>
    <property type="match status" value="1"/>
</dbReference>
<evidence type="ECO:0000313" key="8">
    <source>
        <dbReference type="Proteomes" id="UP000516280"/>
    </source>
</evidence>
<feature type="domain" description="PRD" evidence="6">
    <location>
        <begin position="165"/>
        <end position="269"/>
    </location>
</feature>
<dbReference type="InterPro" id="IPR007737">
    <property type="entry name" value="Mga_HTH"/>
</dbReference>
<organism evidence="7 8">
    <name type="scientific">Pseudolactococcus paracarnosus</name>
    <dbReference type="NCBI Taxonomy" id="2749962"/>
    <lineage>
        <taxon>Bacteria</taxon>
        <taxon>Bacillati</taxon>
        <taxon>Bacillota</taxon>
        <taxon>Bacilli</taxon>
        <taxon>Lactobacillales</taxon>
        <taxon>Streptococcaceae</taxon>
        <taxon>Pseudolactococcus</taxon>
    </lineage>
</organism>
<keyword evidence="3" id="KW-0010">Activator</keyword>
<dbReference type="InterPro" id="IPR050661">
    <property type="entry name" value="BglG_antiterminators"/>
</dbReference>
<dbReference type="PANTHER" id="PTHR30185">
    <property type="entry name" value="CRYPTIC BETA-GLUCOSIDE BGL OPERON ANTITERMINATOR"/>
    <property type="match status" value="1"/>
</dbReference>
<accession>A0A7L4WCL5</accession>
<dbReference type="EMBL" id="CP017195">
    <property type="protein sequence ID" value="QDJ28066.1"/>
    <property type="molecule type" value="Genomic_DNA"/>
</dbReference>
<dbReference type="GO" id="GO:0006355">
    <property type="term" value="P:regulation of DNA-templated transcription"/>
    <property type="evidence" value="ECO:0007669"/>
    <property type="project" value="InterPro"/>
</dbReference>
<evidence type="ECO:0000256" key="2">
    <source>
        <dbReference type="ARBA" id="ARBA00023015"/>
    </source>
</evidence>
<dbReference type="InterPro" id="IPR036634">
    <property type="entry name" value="PRD_sf"/>
</dbReference>
<dbReference type="Proteomes" id="UP000516280">
    <property type="component" value="Chromosome"/>
</dbReference>
<keyword evidence="4" id="KW-0804">Transcription</keyword>
<proteinExistence type="predicted"/>
<keyword evidence="1" id="KW-0677">Repeat</keyword>
<feature type="domain" description="PRD" evidence="6">
    <location>
        <begin position="278"/>
        <end position="384"/>
    </location>
</feature>
<dbReference type="Gene3D" id="1.10.10.10">
    <property type="entry name" value="Winged helix-like DNA-binding domain superfamily/Winged helix DNA-binding domain"/>
    <property type="match status" value="1"/>
</dbReference>
<dbReference type="RefSeq" id="WP_109834505.1">
    <property type="nucleotide sequence ID" value="NZ_CP017195.1"/>
</dbReference>
<dbReference type="Gene3D" id="3.40.930.10">
    <property type="entry name" value="Mannitol-specific EII, Chain A"/>
    <property type="match status" value="1"/>
</dbReference>
<feature type="domain" description="PTS EIIA type-2" evidence="5">
    <location>
        <begin position="485"/>
        <end position="626"/>
    </location>
</feature>
<evidence type="ECO:0000256" key="3">
    <source>
        <dbReference type="ARBA" id="ARBA00023159"/>
    </source>
</evidence>
<dbReference type="Pfam" id="PF05043">
    <property type="entry name" value="Mga"/>
    <property type="match status" value="1"/>
</dbReference>
<keyword evidence="2" id="KW-0805">Transcription regulation</keyword>
<dbReference type="InterPro" id="IPR036388">
    <property type="entry name" value="WH-like_DNA-bd_sf"/>
</dbReference>
<dbReference type="InterPro" id="IPR011608">
    <property type="entry name" value="PRD"/>
</dbReference>
<dbReference type="Gene3D" id="1.10.1790.10">
    <property type="entry name" value="PRD domain"/>
    <property type="match status" value="2"/>
</dbReference>
<evidence type="ECO:0000259" key="6">
    <source>
        <dbReference type="PROSITE" id="PS51372"/>
    </source>
</evidence>
<gene>
    <name evidence="7" type="ORF">BHS01_05765</name>
</gene>